<evidence type="ECO:0000313" key="9">
    <source>
        <dbReference type="Proteomes" id="UP001210925"/>
    </source>
</evidence>
<dbReference type="AlphaFoldDB" id="A0AAD5UB47"/>
<dbReference type="Gene3D" id="1.20.1250.20">
    <property type="entry name" value="MFS general substrate transporter like domains"/>
    <property type="match status" value="1"/>
</dbReference>
<feature type="transmembrane region" description="Helical" evidence="7">
    <location>
        <begin position="282"/>
        <end position="304"/>
    </location>
</feature>
<feature type="transmembrane region" description="Helical" evidence="7">
    <location>
        <begin position="144"/>
        <end position="162"/>
    </location>
</feature>
<sequence length="589" mass="65972">MSALEELDVESRMELIHRQHREEEIRINAKIDAEIEKYIDNPILGIQLKSPFISRPSNPSLFFIVPNEFAERFCYYGFSPLLKNLFGQVLGLTTYYYGLDGKLTGEPNNSAVNQLKLNFDFATYLTPLIGAFVSDSFLDKYKTIMLFSSLYMVGMYLLSFGTNPHILGFQAVFAPITTATPLNDTVAQSGVQFAADPNVSHVNPSIIYSALAFLALGTGGIKACVSAHGGDQFLEKQTWGLNTFYTIFYIAINVGAMISGFVTPNVKKQNCFGVEGDCYSNAFFICAGVFTFAYFIFGIGVRYYRVVPPAGRFIIWDLICAGTTRLVKGEEYARKKYGKALLVEAADLAKVLVAILPTPIFWMGFNQNSNIWQDSTDRLGTAVMLSETLNSVVNPIFIVLLAPIFNNYIYPHVPKKYGLLHRMCVGYLFAAASFVACALIENYVEDRCTINTSLTKNDYYFGKCAYPQIDNMIWAIPYFLITTGEVLVSISGLNFMYEEVGKRTKSSSLALWLLTSSIGSFIASCLLKAVNPVLKSESGNSYVYFYYLCAVIIMCAFVLQCFLTWWYVPKAMRKEQEVVEEIEVSKEKP</sequence>
<feature type="transmembrane region" description="Helical" evidence="7">
    <location>
        <begin position="382"/>
        <end position="405"/>
    </location>
</feature>
<gene>
    <name evidence="8" type="ORF">HK103_001090</name>
</gene>
<reference evidence="8" key="1">
    <citation type="submission" date="2020-05" db="EMBL/GenBank/DDBJ databases">
        <title>Phylogenomic resolution of chytrid fungi.</title>
        <authorList>
            <person name="Stajich J.E."/>
            <person name="Amses K."/>
            <person name="Simmons R."/>
            <person name="Seto K."/>
            <person name="Myers J."/>
            <person name="Bonds A."/>
            <person name="Quandt C.A."/>
            <person name="Barry K."/>
            <person name="Liu P."/>
            <person name="Grigoriev I."/>
            <person name="Longcore J.E."/>
            <person name="James T.Y."/>
        </authorList>
    </citation>
    <scope>NUCLEOTIDE SEQUENCE</scope>
    <source>
        <strain evidence="8">PLAUS21</strain>
    </source>
</reference>
<dbReference type="Proteomes" id="UP001210925">
    <property type="component" value="Unassembled WGS sequence"/>
</dbReference>
<evidence type="ECO:0008006" key="10">
    <source>
        <dbReference type="Google" id="ProtNLM"/>
    </source>
</evidence>
<feature type="transmembrane region" description="Helical" evidence="7">
    <location>
        <begin position="509"/>
        <end position="530"/>
    </location>
</feature>
<organism evidence="8 9">
    <name type="scientific">Boothiomyces macroporosus</name>
    <dbReference type="NCBI Taxonomy" id="261099"/>
    <lineage>
        <taxon>Eukaryota</taxon>
        <taxon>Fungi</taxon>
        <taxon>Fungi incertae sedis</taxon>
        <taxon>Chytridiomycota</taxon>
        <taxon>Chytridiomycota incertae sedis</taxon>
        <taxon>Chytridiomycetes</taxon>
        <taxon>Rhizophydiales</taxon>
        <taxon>Terramycetaceae</taxon>
        <taxon>Boothiomyces</taxon>
    </lineage>
</organism>
<evidence type="ECO:0000256" key="1">
    <source>
        <dbReference type="ARBA" id="ARBA00004141"/>
    </source>
</evidence>
<dbReference type="PANTHER" id="PTHR11654">
    <property type="entry name" value="OLIGOPEPTIDE TRANSPORTER-RELATED"/>
    <property type="match status" value="1"/>
</dbReference>
<feature type="transmembrane region" description="Helical" evidence="7">
    <location>
        <begin position="542"/>
        <end position="568"/>
    </location>
</feature>
<evidence type="ECO:0000256" key="2">
    <source>
        <dbReference type="ARBA" id="ARBA00005982"/>
    </source>
</evidence>
<evidence type="ECO:0000256" key="3">
    <source>
        <dbReference type="ARBA" id="ARBA00022692"/>
    </source>
</evidence>
<dbReference type="GO" id="GO:0022857">
    <property type="term" value="F:transmembrane transporter activity"/>
    <property type="evidence" value="ECO:0007669"/>
    <property type="project" value="InterPro"/>
</dbReference>
<dbReference type="GO" id="GO:0006857">
    <property type="term" value="P:oligopeptide transport"/>
    <property type="evidence" value="ECO:0007669"/>
    <property type="project" value="InterPro"/>
</dbReference>
<keyword evidence="3 6" id="KW-0812">Transmembrane</keyword>
<keyword evidence="6" id="KW-0813">Transport</keyword>
<keyword evidence="4 7" id="KW-1133">Transmembrane helix</keyword>
<dbReference type="InterPro" id="IPR036259">
    <property type="entry name" value="MFS_trans_sf"/>
</dbReference>
<dbReference type="InterPro" id="IPR000109">
    <property type="entry name" value="POT_fam"/>
</dbReference>
<dbReference type="GO" id="GO:0016020">
    <property type="term" value="C:membrane"/>
    <property type="evidence" value="ECO:0007669"/>
    <property type="project" value="UniProtKB-SubCell"/>
</dbReference>
<evidence type="ECO:0000256" key="5">
    <source>
        <dbReference type="ARBA" id="ARBA00023136"/>
    </source>
</evidence>
<comment type="caution">
    <text evidence="8">The sequence shown here is derived from an EMBL/GenBank/DDBJ whole genome shotgun (WGS) entry which is preliminary data.</text>
</comment>
<evidence type="ECO:0000256" key="6">
    <source>
        <dbReference type="RuleBase" id="RU003755"/>
    </source>
</evidence>
<keyword evidence="5 7" id="KW-0472">Membrane</keyword>
<protein>
    <recommendedName>
        <fullName evidence="10">Peptide transporter</fullName>
    </recommendedName>
</protein>
<comment type="similarity">
    <text evidence="2 6">Belongs to the major facilitator superfamily. Proton-dependent oligopeptide transporter (POT/PTR) (TC 2.A.17) family.</text>
</comment>
<feature type="transmembrane region" description="Helical" evidence="7">
    <location>
        <begin position="239"/>
        <end position="262"/>
    </location>
</feature>
<evidence type="ECO:0000256" key="7">
    <source>
        <dbReference type="SAM" id="Phobius"/>
    </source>
</evidence>
<dbReference type="PROSITE" id="PS01023">
    <property type="entry name" value="PTR2_2"/>
    <property type="match status" value="1"/>
</dbReference>
<name>A0AAD5UB47_9FUNG</name>
<feature type="transmembrane region" description="Helical" evidence="7">
    <location>
        <begin position="341"/>
        <end position="362"/>
    </location>
</feature>
<dbReference type="EMBL" id="JADGKB010000126">
    <property type="protein sequence ID" value="KAJ3252894.1"/>
    <property type="molecule type" value="Genomic_DNA"/>
</dbReference>
<dbReference type="SUPFAM" id="SSF103473">
    <property type="entry name" value="MFS general substrate transporter"/>
    <property type="match status" value="1"/>
</dbReference>
<evidence type="ECO:0000313" key="8">
    <source>
        <dbReference type="EMBL" id="KAJ3252894.1"/>
    </source>
</evidence>
<feature type="transmembrane region" description="Helical" evidence="7">
    <location>
        <begin position="425"/>
        <end position="444"/>
    </location>
</feature>
<dbReference type="Pfam" id="PF00854">
    <property type="entry name" value="PTR2"/>
    <property type="match status" value="2"/>
</dbReference>
<feature type="transmembrane region" description="Helical" evidence="7">
    <location>
        <begin position="475"/>
        <end position="497"/>
    </location>
</feature>
<evidence type="ECO:0000256" key="4">
    <source>
        <dbReference type="ARBA" id="ARBA00022989"/>
    </source>
</evidence>
<feature type="transmembrane region" description="Helical" evidence="7">
    <location>
        <begin position="206"/>
        <end position="227"/>
    </location>
</feature>
<dbReference type="InterPro" id="IPR018456">
    <property type="entry name" value="PTR2_symporter_CS"/>
</dbReference>
<proteinExistence type="inferred from homology"/>
<accession>A0AAD5UB47</accession>
<comment type="subcellular location">
    <subcellularLocation>
        <location evidence="1 6">Membrane</location>
        <topology evidence="1 6">Multi-pass membrane protein</topology>
    </subcellularLocation>
</comment>
<keyword evidence="9" id="KW-1185">Reference proteome</keyword>